<dbReference type="Proteomes" id="UP000046393">
    <property type="component" value="Unplaced"/>
</dbReference>
<evidence type="ECO:0000313" key="1">
    <source>
        <dbReference type="Proteomes" id="UP000046393"/>
    </source>
</evidence>
<dbReference type="AlphaFoldDB" id="A0A0N5AU42"/>
<reference evidence="2" key="1">
    <citation type="submission" date="2017-02" db="UniProtKB">
        <authorList>
            <consortium name="WormBaseParasite"/>
        </authorList>
    </citation>
    <scope>IDENTIFICATION</scope>
</reference>
<proteinExistence type="predicted"/>
<dbReference type="STRING" id="451379.A0A0N5AU42"/>
<name>A0A0N5AU42_9BILA</name>
<evidence type="ECO:0000313" key="2">
    <source>
        <dbReference type="WBParaSite" id="SMUV_0000836501-mRNA-1"/>
    </source>
</evidence>
<accession>A0A0N5AU42</accession>
<sequence length="187" mass="21181">MTLNSGTATLSIVTQPEKSDHYRWMQSSLTATPTGLENLASVDRLTCQEVYYAFEESACSLKYCCGFQKRYVIHLANEKSQRIVILKEVIRVERPYKFWANSIGCCACCKACAQSINIFLTNGTLIGNRFLKILTNNCFISKKWNFRYDRSPVEKLAISEVGKWNVSADARPQKIHTSLSVSLIGYN</sequence>
<keyword evidence="1" id="KW-1185">Reference proteome</keyword>
<protein>
    <submittedName>
        <fullName evidence="2">Phospholipid scramblase</fullName>
    </submittedName>
</protein>
<organism evidence="1 2">
    <name type="scientific">Syphacia muris</name>
    <dbReference type="NCBI Taxonomy" id="451379"/>
    <lineage>
        <taxon>Eukaryota</taxon>
        <taxon>Metazoa</taxon>
        <taxon>Ecdysozoa</taxon>
        <taxon>Nematoda</taxon>
        <taxon>Chromadorea</taxon>
        <taxon>Rhabditida</taxon>
        <taxon>Spirurina</taxon>
        <taxon>Oxyuridomorpha</taxon>
        <taxon>Oxyuroidea</taxon>
        <taxon>Oxyuridae</taxon>
        <taxon>Syphacia</taxon>
    </lineage>
</organism>
<dbReference type="WBParaSite" id="SMUV_0000836501-mRNA-1">
    <property type="protein sequence ID" value="SMUV_0000836501-mRNA-1"/>
    <property type="gene ID" value="SMUV_0000836501"/>
</dbReference>